<proteinExistence type="predicted"/>
<dbReference type="OrthoDB" id="5382468at2759"/>
<dbReference type="InterPro" id="IPR025715">
    <property type="entry name" value="FoP_C"/>
</dbReference>
<evidence type="ECO:0000256" key="2">
    <source>
        <dbReference type="PROSITE-ProRule" id="PRU00176"/>
    </source>
</evidence>
<evidence type="ECO:0000256" key="3">
    <source>
        <dbReference type="SAM" id="MobiDB-lite"/>
    </source>
</evidence>
<dbReference type="Pfam" id="PF13865">
    <property type="entry name" value="FoP_duplication"/>
    <property type="match status" value="1"/>
</dbReference>
<dbReference type="InterPro" id="IPR035979">
    <property type="entry name" value="RBD_domain_sf"/>
</dbReference>
<dbReference type="PROSITE" id="PS50102">
    <property type="entry name" value="RRM"/>
    <property type="match status" value="1"/>
</dbReference>
<dbReference type="AlphaFoldDB" id="A0A5C3E2X5"/>
<name>A0A5C3E2X5_9BASI</name>
<dbReference type="GO" id="GO:0005634">
    <property type="term" value="C:nucleus"/>
    <property type="evidence" value="ECO:0007669"/>
    <property type="project" value="TreeGrafter"/>
</dbReference>
<sequence length="281" mass="30261">MDRLDQPLSSSSNSRTSGAGSRNSPYSRSSRSSAADGAASWKHDRYQDNEASRRGPRNGSSRAPMYFPQDKSEVNEVKPTGKLTIENLHYDVSEQDLKQLFESIGPVTKSFIKYDRSDRSTGRAVVVYENPNHALQAKNEFDGAKAKGQVISITQEMRAERPKDIQSSQRSLLSRFDLSSRLKGDGAQATGAANSFADRLGPLRNGGRGGQREPTRGAKQSAQPRNAAPKREKRKPVTAADLDAELEAFMNAPSSGAGTASANAPAANGAQSSNAQDVEMS</sequence>
<gene>
    <name evidence="5" type="ORF">UTRI_01377_B</name>
</gene>
<feature type="compositionally biased region" description="Low complexity" evidence="3">
    <location>
        <begin position="9"/>
        <end position="40"/>
    </location>
</feature>
<accession>A0A5C3E2X5</accession>
<dbReference type="Proteomes" id="UP000324022">
    <property type="component" value="Unassembled WGS sequence"/>
</dbReference>
<evidence type="ECO:0000259" key="4">
    <source>
        <dbReference type="PROSITE" id="PS50102"/>
    </source>
</evidence>
<dbReference type="PANTHER" id="PTHR19965">
    <property type="entry name" value="RNA AND EXPORT FACTOR BINDING PROTEIN"/>
    <property type="match status" value="1"/>
</dbReference>
<evidence type="ECO:0000256" key="1">
    <source>
        <dbReference type="ARBA" id="ARBA00022884"/>
    </source>
</evidence>
<dbReference type="EMBL" id="OOIN01000008">
    <property type="protein sequence ID" value="SPO24872.1"/>
    <property type="molecule type" value="Genomic_DNA"/>
</dbReference>
<dbReference type="InterPro" id="IPR000504">
    <property type="entry name" value="RRM_dom"/>
</dbReference>
<feature type="compositionally biased region" description="Low complexity" evidence="3">
    <location>
        <begin position="251"/>
        <end position="281"/>
    </location>
</feature>
<dbReference type="CDD" id="cd12418">
    <property type="entry name" value="RRM_Aly_REF_like"/>
    <property type="match status" value="1"/>
</dbReference>
<feature type="region of interest" description="Disordered" evidence="3">
    <location>
        <begin position="1"/>
        <end position="78"/>
    </location>
</feature>
<evidence type="ECO:0000313" key="5">
    <source>
        <dbReference type="EMBL" id="SPO24872.1"/>
    </source>
</evidence>
<dbReference type="SMART" id="SM00360">
    <property type="entry name" value="RRM"/>
    <property type="match status" value="1"/>
</dbReference>
<dbReference type="Gene3D" id="3.30.70.330">
    <property type="match status" value="1"/>
</dbReference>
<dbReference type="GO" id="GO:0003729">
    <property type="term" value="F:mRNA binding"/>
    <property type="evidence" value="ECO:0007669"/>
    <property type="project" value="TreeGrafter"/>
</dbReference>
<evidence type="ECO:0000313" key="6">
    <source>
        <dbReference type="Proteomes" id="UP000324022"/>
    </source>
</evidence>
<feature type="region of interest" description="Disordered" evidence="3">
    <location>
        <begin position="183"/>
        <end position="281"/>
    </location>
</feature>
<keyword evidence="1 2" id="KW-0694">RNA-binding</keyword>
<feature type="domain" description="RRM" evidence="4">
    <location>
        <begin position="81"/>
        <end position="158"/>
    </location>
</feature>
<feature type="compositionally biased region" description="Basic and acidic residues" evidence="3">
    <location>
        <begin position="41"/>
        <end position="53"/>
    </location>
</feature>
<dbReference type="SUPFAM" id="SSF54928">
    <property type="entry name" value="RNA-binding domain, RBD"/>
    <property type="match status" value="1"/>
</dbReference>
<dbReference type="PANTHER" id="PTHR19965:SF82">
    <property type="entry name" value="THO COMPLEX SUBUNIT 4"/>
    <property type="match status" value="1"/>
</dbReference>
<dbReference type="Pfam" id="PF00076">
    <property type="entry name" value="RRM_1"/>
    <property type="match status" value="1"/>
</dbReference>
<keyword evidence="6" id="KW-1185">Reference proteome</keyword>
<reference evidence="5 6" key="1">
    <citation type="submission" date="2018-03" db="EMBL/GenBank/DDBJ databases">
        <authorList>
            <person name="Guldener U."/>
        </authorList>
    </citation>
    <scope>NUCLEOTIDE SEQUENCE [LARGE SCALE GENOMIC DNA]</scope>
    <source>
        <strain evidence="5 6">NBRC100155</strain>
    </source>
</reference>
<organism evidence="5 6">
    <name type="scientific">Ustilago trichophora</name>
    <dbReference type="NCBI Taxonomy" id="86804"/>
    <lineage>
        <taxon>Eukaryota</taxon>
        <taxon>Fungi</taxon>
        <taxon>Dikarya</taxon>
        <taxon>Basidiomycota</taxon>
        <taxon>Ustilaginomycotina</taxon>
        <taxon>Ustilaginomycetes</taxon>
        <taxon>Ustilaginales</taxon>
        <taxon>Ustilaginaceae</taxon>
        <taxon>Ustilago</taxon>
    </lineage>
</organism>
<protein>
    <recommendedName>
        <fullName evidence="4">RRM domain-containing protein</fullName>
    </recommendedName>
</protein>
<dbReference type="InterPro" id="IPR012677">
    <property type="entry name" value="Nucleotide-bd_a/b_plait_sf"/>
</dbReference>
<dbReference type="InterPro" id="IPR051229">
    <property type="entry name" value="ALYREF_mRNA_export"/>
</dbReference>